<name>A0AA38C9I3_TAXCH</name>
<feature type="non-terminal residue" evidence="1">
    <location>
        <position position="99"/>
    </location>
</feature>
<dbReference type="PANTHER" id="PTHR44394:SF1">
    <property type="entry name" value="BETA-ALANINE-ACTIVATING ENZYME"/>
    <property type="match status" value="1"/>
</dbReference>
<dbReference type="GO" id="GO:0043041">
    <property type="term" value="P:amino acid activation for nonribosomal peptide biosynthetic process"/>
    <property type="evidence" value="ECO:0007669"/>
    <property type="project" value="TreeGrafter"/>
</dbReference>
<evidence type="ECO:0000313" key="2">
    <source>
        <dbReference type="Proteomes" id="UP000824469"/>
    </source>
</evidence>
<sequence length="99" mass="10665">VKSQPIVDKLRGLIWCGSHDHNLYALDPQSQSCVFKLGCGGSIFGAPVYDMIRSKVYVATTSGRVMALNLEDTLISISWLFESQAPIFGSLAVESGTGN</sequence>
<accession>A0AA38C9I3</accession>
<dbReference type="PANTHER" id="PTHR44394">
    <property type="entry name" value="BETA-ALANINE-ACTIVATING ENZYME"/>
    <property type="match status" value="1"/>
</dbReference>
<dbReference type="InterPro" id="IPR015943">
    <property type="entry name" value="WD40/YVTN_repeat-like_dom_sf"/>
</dbReference>
<protein>
    <submittedName>
        <fullName evidence="1">Uncharacterized protein</fullName>
    </submittedName>
</protein>
<dbReference type="InterPro" id="IPR011047">
    <property type="entry name" value="Quinoprotein_ADH-like_sf"/>
</dbReference>
<keyword evidence="2" id="KW-1185">Reference proteome</keyword>
<dbReference type="EMBL" id="JAHRHJ020000011">
    <property type="protein sequence ID" value="KAH9296462.1"/>
    <property type="molecule type" value="Genomic_DNA"/>
</dbReference>
<feature type="non-terminal residue" evidence="1">
    <location>
        <position position="1"/>
    </location>
</feature>
<organism evidence="1 2">
    <name type="scientific">Taxus chinensis</name>
    <name type="common">Chinese yew</name>
    <name type="synonym">Taxus wallichiana var. chinensis</name>
    <dbReference type="NCBI Taxonomy" id="29808"/>
    <lineage>
        <taxon>Eukaryota</taxon>
        <taxon>Viridiplantae</taxon>
        <taxon>Streptophyta</taxon>
        <taxon>Embryophyta</taxon>
        <taxon>Tracheophyta</taxon>
        <taxon>Spermatophyta</taxon>
        <taxon>Pinopsida</taxon>
        <taxon>Pinidae</taxon>
        <taxon>Conifers II</taxon>
        <taxon>Cupressales</taxon>
        <taxon>Taxaceae</taxon>
        <taxon>Taxus</taxon>
    </lineage>
</organism>
<dbReference type="Proteomes" id="UP000824469">
    <property type="component" value="Unassembled WGS sequence"/>
</dbReference>
<comment type="caution">
    <text evidence="1">The sequence shown here is derived from an EMBL/GenBank/DDBJ whole genome shotgun (WGS) entry which is preliminary data.</text>
</comment>
<gene>
    <name evidence="1" type="ORF">KI387_040050</name>
</gene>
<dbReference type="Gene3D" id="2.130.10.10">
    <property type="entry name" value="YVTN repeat-like/Quinoprotein amine dehydrogenase"/>
    <property type="match status" value="1"/>
</dbReference>
<dbReference type="SUPFAM" id="SSF50998">
    <property type="entry name" value="Quinoprotein alcohol dehydrogenase-like"/>
    <property type="match status" value="1"/>
</dbReference>
<dbReference type="InterPro" id="IPR052091">
    <property type="entry name" value="Beta-ala_Activ/Resist"/>
</dbReference>
<proteinExistence type="predicted"/>
<dbReference type="AlphaFoldDB" id="A0AA38C9I3"/>
<reference evidence="1 2" key="1">
    <citation type="journal article" date="2021" name="Nat. Plants">
        <title>The Taxus genome provides insights into paclitaxel biosynthesis.</title>
        <authorList>
            <person name="Xiong X."/>
            <person name="Gou J."/>
            <person name="Liao Q."/>
            <person name="Li Y."/>
            <person name="Zhou Q."/>
            <person name="Bi G."/>
            <person name="Li C."/>
            <person name="Du R."/>
            <person name="Wang X."/>
            <person name="Sun T."/>
            <person name="Guo L."/>
            <person name="Liang H."/>
            <person name="Lu P."/>
            <person name="Wu Y."/>
            <person name="Zhang Z."/>
            <person name="Ro D.K."/>
            <person name="Shang Y."/>
            <person name="Huang S."/>
            <person name="Yan J."/>
        </authorList>
    </citation>
    <scope>NUCLEOTIDE SEQUENCE [LARGE SCALE GENOMIC DNA]</scope>
    <source>
        <strain evidence="1">Ta-2019</strain>
    </source>
</reference>
<evidence type="ECO:0000313" key="1">
    <source>
        <dbReference type="EMBL" id="KAH9296462.1"/>
    </source>
</evidence>